<comment type="caution">
    <text evidence="1">The sequence shown here is derived from an EMBL/GenBank/DDBJ whole genome shotgun (WGS) entry which is preliminary data.</text>
</comment>
<evidence type="ECO:0000313" key="1">
    <source>
        <dbReference type="EMBL" id="MDR6593698.1"/>
    </source>
</evidence>
<reference evidence="1 2" key="1">
    <citation type="submission" date="2023-07" db="EMBL/GenBank/DDBJ databases">
        <title>Sequencing the genomes of 1000 actinobacteria strains.</title>
        <authorList>
            <person name="Klenk H.-P."/>
        </authorList>
    </citation>
    <scope>NUCLEOTIDE SEQUENCE [LARGE SCALE GENOMIC DNA]</scope>
    <source>
        <strain evidence="1 2">DSM 43749</strain>
    </source>
</reference>
<sequence length="127" mass="13568">MDATVAFLKVCADKPGCHLRPSRRVDLGWHQFILNTVDYAEFCRRVAGRFLHHVPEEFASPRATPADTVAALAPAVEALRTAGFEVDPALWATNAGQCTQCHAGCTNCGQGGDGDGAASRRLMTIGQ</sequence>
<name>A0ABU1PTT9_9PSEU</name>
<protein>
    <submittedName>
        <fullName evidence="1">Uncharacterized protein</fullName>
    </submittedName>
</protein>
<proteinExistence type="predicted"/>
<gene>
    <name evidence="1" type="ORF">J2S66_002082</name>
</gene>
<accession>A0ABU1PTT9</accession>
<dbReference type="RefSeq" id="WP_310306629.1">
    <property type="nucleotide sequence ID" value="NZ_BAAAXB010000001.1"/>
</dbReference>
<keyword evidence="2" id="KW-1185">Reference proteome</keyword>
<evidence type="ECO:0000313" key="2">
    <source>
        <dbReference type="Proteomes" id="UP001268819"/>
    </source>
</evidence>
<organism evidence="1 2">
    <name type="scientific">Saccharothrix longispora</name>
    <dbReference type="NCBI Taxonomy" id="33920"/>
    <lineage>
        <taxon>Bacteria</taxon>
        <taxon>Bacillati</taxon>
        <taxon>Actinomycetota</taxon>
        <taxon>Actinomycetes</taxon>
        <taxon>Pseudonocardiales</taxon>
        <taxon>Pseudonocardiaceae</taxon>
        <taxon>Saccharothrix</taxon>
    </lineage>
</organism>
<dbReference type="Proteomes" id="UP001268819">
    <property type="component" value="Unassembled WGS sequence"/>
</dbReference>
<dbReference type="EMBL" id="JAVDSG010000001">
    <property type="protein sequence ID" value="MDR6593698.1"/>
    <property type="molecule type" value="Genomic_DNA"/>
</dbReference>